<evidence type="ECO:0000313" key="1">
    <source>
        <dbReference type="EnsemblMetazoa" id="RPRC011728-PA"/>
    </source>
</evidence>
<dbReference type="InParanoid" id="T1I609"/>
<evidence type="ECO:0000313" key="2">
    <source>
        <dbReference type="Proteomes" id="UP000015103"/>
    </source>
</evidence>
<dbReference type="AlphaFoldDB" id="T1I609"/>
<proteinExistence type="predicted"/>
<dbReference type="VEuPathDB" id="VectorBase:RPRC011728"/>
<dbReference type="HOGENOM" id="CLU_2443576_0_0_1"/>
<protein>
    <submittedName>
        <fullName evidence="1">Uncharacterized protein</fullName>
    </submittedName>
</protein>
<dbReference type="EnsemblMetazoa" id="RPRC011728-RA">
    <property type="protein sequence ID" value="RPRC011728-PA"/>
    <property type="gene ID" value="RPRC011728"/>
</dbReference>
<sequence length="90" mass="9888">MTDSSACSNLNKTFIIQVLLLTAVALKSICILVNCMFPGVQAQYGNPYRSVPNNRYLPGQAPVTPAPSFRDVLRQYMSYPGNANAPPTFY</sequence>
<name>T1I609_RHOPR</name>
<dbReference type="EMBL" id="ACPB03008317">
    <property type="status" value="NOT_ANNOTATED_CDS"/>
    <property type="molecule type" value="Genomic_DNA"/>
</dbReference>
<organism evidence="1 2">
    <name type="scientific">Rhodnius prolixus</name>
    <name type="common">Triatomid bug</name>
    <dbReference type="NCBI Taxonomy" id="13249"/>
    <lineage>
        <taxon>Eukaryota</taxon>
        <taxon>Metazoa</taxon>
        <taxon>Ecdysozoa</taxon>
        <taxon>Arthropoda</taxon>
        <taxon>Hexapoda</taxon>
        <taxon>Insecta</taxon>
        <taxon>Pterygota</taxon>
        <taxon>Neoptera</taxon>
        <taxon>Paraneoptera</taxon>
        <taxon>Hemiptera</taxon>
        <taxon>Heteroptera</taxon>
        <taxon>Panheteroptera</taxon>
        <taxon>Cimicomorpha</taxon>
        <taxon>Reduviidae</taxon>
        <taxon>Triatominae</taxon>
        <taxon>Rhodnius</taxon>
    </lineage>
</organism>
<dbReference type="EMBL" id="ACPB03008318">
    <property type="status" value="NOT_ANNOTATED_CDS"/>
    <property type="molecule type" value="Genomic_DNA"/>
</dbReference>
<dbReference type="Proteomes" id="UP000015103">
    <property type="component" value="Unassembled WGS sequence"/>
</dbReference>
<accession>T1I609</accession>
<keyword evidence="2" id="KW-1185">Reference proteome</keyword>
<reference evidence="1" key="1">
    <citation type="submission" date="2015-05" db="UniProtKB">
        <authorList>
            <consortium name="EnsemblMetazoa"/>
        </authorList>
    </citation>
    <scope>IDENTIFICATION</scope>
</reference>